<evidence type="ECO:0000256" key="1">
    <source>
        <dbReference type="SAM" id="Phobius"/>
    </source>
</evidence>
<feature type="transmembrane region" description="Helical" evidence="1">
    <location>
        <begin position="37"/>
        <end position="56"/>
    </location>
</feature>
<protein>
    <submittedName>
        <fullName evidence="2">Uncharacterized protein</fullName>
    </submittedName>
</protein>
<dbReference type="Proteomes" id="UP001159075">
    <property type="component" value="Unassembled WGS sequence"/>
</dbReference>
<dbReference type="EMBL" id="JAOTLW010000020">
    <property type="protein sequence ID" value="MDI5833261.1"/>
    <property type="molecule type" value="Genomic_DNA"/>
</dbReference>
<organism evidence="2 3">
    <name type="scientific">Shewanella xiamenensis</name>
    <dbReference type="NCBI Taxonomy" id="332186"/>
    <lineage>
        <taxon>Bacteria</taxon>
        <taxon>Pseudomonadati</taxon>
        <taxon>Pseudomonadota</taxon>
        <taxon>Gammaproteobacteria</taxon>
        <taxon>Alteromonadales</taxon>
        <taxon>Shewanellaceae</taxon>
        <taxon>Shewanella</taxon>
    </lineage>
</organism>
<accession>A0ABT6UIC0</accession>
<evidence type="ECO:0000313" key="2">
    <source>
        <dbReference type="EMBL" id="MDI5833261.1"/>
    </source>
</evidence>
<name>A0ABT6UIC0_9GAMM</name>
<keyword evidence="1" id="KW-1133">Transmembrane helix</keyword>
<proteinExistence type="predicted"/>
<sequence length="65" mass="7060">MAVIDQFTVGALFIWLLLSVILAGKIVISGDYADRRGIVLVLIGVGFGSGGLWFFVENGYSWLPK</sequence>
<gene>
    <name evidence="2" type="ORF">ODY93_16895</name>
</gene>
<reference evidence="2 3" key="1">
    <citation type="submission" date="2022-09" db="EMBL/GenBank/DDBJ databases">
        <title>The outer-membrane cytochrome OmcA is essential for infection of Shewanella oneidensis by a zebrafish-associated bacteriophage.</title>
        <authorList>
            <person name="Grenfell A.W."/>
            <person name="Intile P."/>
            <person name="Mcfarlane J."/>
            <person name="Leung D."/>
            <person name="Abdalla K."/>
            <person name="Wold M."/>
            <person name="Kees E."/>
            <person name="Gralnick J."/>
        </authorList>
    </citation>
    <scope>NUCLEOTIDE SEQUENCE [LARGE SCALE GENOMIC DNA]</scope>
    <source>
        <strain evidence="2 3">NF-5</strain>
    </source>
</reference>
<evidence type="ECO:0000313" key="3">
    <source>
        <dbReference type="Proteomes" id="UP001159075"/>
    </source>
</evidence>
<keyword evidence="1" id="KW-0812">Transmembrane</keyword>
<keyword evidence="1" id="KW-0472">Membrane</keyword>
<dbReference type="RefSeq" id="WP_282679799.1">
    <property type="nucleotide sequence ID" value="NZ_CP106875.1"/>
</dbReference>
<feature type="transmembrane region" description="Helical" evidence="1">
    <location>
        <begin position="6"/>
        <end position="28"/>
    </location>
</feature>
<comment type="caution">
    <text evidence="2">The sequence shown here is derived from an EMBL/GenBank/DDBJ whole genome shotgun (WGS) entry which is preliminary data.</text>
</comment>
<keyword evidence="3" id="KW-1185">Reference proteome</keyword>